<keyword evidence="2" id="KW-1185">Reference proteome</keyword>
<feature type="non-terminal residue" evidence="1">
    <location>
        <position position="121"/>
    </location>
</feature>
<name>A0AAD7C402_9AGAR</name>
<sequence length="121" mass="13291">VIGETDSAGIPLRPMWSVNDLVSSYPTPSLPSKTFNRLHQLSALIPPEEGTPEYGKLKSGLEEIIRLVEAVKLVNTEQITVYASHESTCNSSHEAANGRSLLQHAARTRDGFYIVDADKTR</sequence>
<reference evidence="1" key="1">
    <citation type="submission" date="2023-03" db="EMBL/GenBank/DDBJ databases">
        <title>Massive genome expansion in bonnet fungi (Mycena s.s.) driven by repeated elements and novel gene families across ecological guilds.</title>
        <authorList>
            <consortium name="Lawrence Berkeley National Laboratory"/>
            <person name="Harder C.B."/>
            <person name="Miyauchi S."/>
            <person name="Viragh M."/>
            <person name="Kuo A."/>
            <person name="Thoen E."/>
            <person name="Andreopoulos B."/>
            <person name="Lu D."/>
            <person name="Skrede I."/>
            <person name="Drula E."/>
            <person name="Henrissat B."/>
            <person name="Morin E."/>
            <person name="Kohler A."/>
            <person name="Barry K."/>
            <person name="LaButti K."/>
            <person name="Morin E."/>
            <person name="Salamov A."/>
            <person name="Lipzen A."/>
            <person name="Mereny Z."/>
            <person name="Hegedus B."/>
            <person name="Baldrian P."/>
            <person name="Stursova M."/>
            <person name="Weitz H."/>
            <person name="Taylor A."/>
            <person name="Grigoriev I.V."/>
            <person name="Nagy L.G."/>
            <person name="Martin F."/>
            <person name="Kauserud H."/>
        </authorList>
    </citation>
    <scope>NUCLEOTIDE SEQUENCE</scope>
    <source>
        <strain evidence="1">9284</strain>
    </source>
</reference>
<dbReference type="Proteomes" id="UP001221142">
    <property type="component" value="Unassembled WGS sequence"/>
</dbReference>
<gene>
    <name evidence="1" type="ORF">FB45DRAFT_710207</name>
</gene>
<proteinExistence type="predicted"/>
<accession>A0AAD7C402</accession>
<protein>
    <submittedName>
        <fullName evidence="1">Uncharacterized protein</fullName>
    </submittedName>
</protein>
<feature type="non-terminal residue" evidence="1">
    <location>
        <position position="1"/>
    </location>
</feature>
<organism evidence="1 2">
    <name type="scientific">Roridomyces roridus</name>
    <dbReference type="NCBI Taxonomy" id="1738132"/>
    <lineage>
        <taxon>Eukaryota</taxon>
        <taxon>Fungi</taxon>
        <taxon>Dikarya</taxon>
        <taxon>Basidiomycota</taxon>
        <taxon>Agaricomycotina</taxon>
        <taxon>Agaricomycetes</taxon>
        <taxon>Agaricomycetidae</taxon>
        <taxon>Agaricales</taxon>
        <taxon>Marasmiineae</taxon>
        <taxon>Mycenaceae</taxon>
        <taxon>Roridomyces</taxon>
    </lineage>
</organism>
<evidence type="ECO:0000313" key="1">
    <source>
        <dbReference type="EMBL" id="KAJ7638525.1"/>
    </source>
</evidence>
<dbReference type="AlphaFoldDB" id="A0AAD7C402"/>
<comment type="caution">
    <text evidence="1">The sequence shown here is derived from an EMBL/GenBank/DDBJ whole genome shotgun (WGS) entry which is preliminary data.</text>
</comment>
<dbReference type="EMBL" id="JARKIF010000005">
    <property type="protein sequence ID" value="KAJ7638525.1"/>
    <property type="molecule type" value="Genomic_DNA"/>
</dbReference>
<evidence type="ECO:0000313" key="2">
    <source>
        <dbReference type="Proteomes" id="UP001221142"/>
    </source>
</evidence>